<name>A0ABX8I139_9ASCO</name>
<evidence type="ECO:0000256" key="2">
    <source>
        <dbReference type="ARBA" id="ARBA00004629"/>
    </source>
</evidence>
<evidence type="ECO:0000256" key="4">
    <source>
        <dbReference type="ARBA" id="ARBA00011562"/>
    </source>
</evidence>
<dbReference type="CDD" id="cd23784">
    <property type="entry name" value="RWD_Spc25"/>
    <property type="match status" value="1"/>
</dbReference>
<sequence length="570" mass="64688">MSLTTPAVQEFNSLLKEMEDFTSRFQTFTLQKKSAISSSKSQHINRVKEFEKRARSLQAEIKATTEKSEKTEALAAQSLLDLQAKQEKVDALTAQSDSRLAAKDQLNRDIDNLRKEVAELENILKNTRSTLGDQAIKDAEELTKFEQYLGLRIEAVDIDLLKFKFVNIDPNNVDREVWCELNVAEQEYKVGLTNPNLPRDVILRIQKDLNMHGELSLEELKSSTFWNNFVMGRNPVIANTTAIYIEDTDSYYFFGDHVQRSKWKAWLGQKPPVNMIEFQLGSDKETIPIEYYPLVTVSTELSSSDASVEREVTRGFGISFSLDSRVDNDIVIAGVKTGLKNKMSDHSKRIASHMNKDHQLALVDYVVVYGKIPAHQLEPASVHITAVDEKSLTLSYKRNDKVEEIVLVWNELPEEDKVDVNGFMDIKAKLISMAKYAAAVQGYSHKQLKKVVLPNKPQQLLMYPVAAVLAIGSFDKFFIRDVIARDNFLSQLASYAPSFLKTGGAFLEDHVKTIAIAMYAIHLVEIAVVSWPKLKQYRASGKRKLAWAVMHFFEGFLIFKRLNKALEDAH</sequence>
<evidence type="ECO:0000256" key="8">
    <source>
        <dbReference type="ARBA" id="ARBA00022776"/>
    </source>
</evidence>
<feature type="coiled-coil region" evidence="13">
    <location>
        <begin position="40"/>
        <end position="74"/>
    </location>
</feature>
<feature type="coiled-coil region" evidence="13">
    <location>
        <begin position="103"/>
        <end position="130"/>
    </location>
</feature>
<evidence type="ECO:0000256" key="13">
    <source>
        <dbReference type="SAM" id="Coils"/>
    </source>
</evidence>
<comment type="subcellular location">
    <subcellularLocation>
        <location evidence="2">Chromosome</location>
        <location evidence="2">Centromere</location>
        <location evidence="2">Kinetochore</location>
    </subcellularLocation>
</comment>
<reference evidence="16 17" key="1">
    <citation type="submission" date="2021-06" db="EMBL/GenBank/DDBJ databases">
        <title>Candida outbreak in Lebanon.</title>
        <authorList>
            <person name="Finianos M."/>
        </authorList>
    </citation>
    <scope>NUCLEOTIDE SEQUENCE [LARGE SCALE GENOMIC DNA]</scope>
    <source>
        <strain evidence="16">CA3LBN</strain>
    </source>
</reference>
<keyword evidence="6" id="KW-0158">Chromosome</keyword>
<feature type="domain" description="DUF2470" evidence="15">
    <location>
        <begin position="347"/>
        <end position="433"/>
    </location>
</feature>
<evidence type="ECO:0000256" key="5">
    <source>
        <dbReference type="ARBA" id="ARBA00013873"/>
    </source>
</evidence>
<evidence type="ECO:0000256" key="1">
    <source>
        <dbReference type="ARBA" id="ARBA00002772"/>
    </source>
</evidence>
<keyword evidence="9" id="KW-0995">Kinetochore</keyword>
<evidence type="ECO:0000313" key="16">
    <source>
        <dbReference type="EMBL" id="QWU86911.1"/>
    </source>
</evidence>
<evidence type="ECO:0000256" key="10">
    <source>
        <dbReference type="ARBA" id="ARBA00023054"/>
    </source>
</evidence>
<dbReference type="Gene3D" id="3.30.457.50">
    <property type="entry name" value="Chromosome segregation protein Spc25"/>
    <property type="match status" value="1"/>
</dbReference>
<keyword evidence="7" id="KW-0132">Cell division</keyword>
<evidence type="ECO:0000256" key="11">
    <source>
        <dbReference type="ARBA" id="ARBA00023306"/>
    </source>
</evidence>
<feature type="domain" description="Chromosome segregation protein Spc25 C-terminal" evidence="14">
    <location>
        <begin position="158"/>
        <end position="216"/>
    </location>
</feature>
<organism evidence="16 17">
    <name type="scientific">Candidozyma haemuli</name>
    <dbReference type="NCBI Taxonomy" id="45357"/>
    <lineage>
        <taxon>Eukaryota</taxon>
        <taxon>Fungi</taxon>
        <taxon>Dikarya</taxon>
        <taxon>Ascomycota</taxon>
        <taxon>Saccharomycotina</taxon>
        <taxon>Pichiomycetes</taxon>
        <taxon>Metschnikowiaceae</taxon>
        <taxon>Candidozyma</taxon>
    </lineage>
</organism>
<protein>
    <recommendedName>
        <fullName evidence="5">Probable kinetochore protein SPC25</fullName>
    </recommendedName>
</protein>
<comment type="subunit">
    <text evidence="4">Component of the NDC80 complex, which consists of NDC80, NUF2, SPC24 and SPC25.</text>
</comment>
<evidence type="ECO:0000256" key="6">
    <source>
        <dbReference type="ARBA" id="ARBA00022454"/>
    </source>
</evidence>
<dbReference type="Proteomes" id="UP000825434">
    <property type="component" value="Chromosome 1"/>
</dbReference>
<evidence type="ECO:0000259" key="15">
    <source>
        <dbReference type="Pfam" id="PF10615"/>
    </source>
</evidence>
<evidence type="ECO:0000256" key="3">
    <source>
        <dbReference type="ARBA" id="ARBA00006379"/>
    </source>
</evidence>
<keyword evidence="17" id="KW-1185">Reference proteome</keyword>
<keyword evidence="12" id="KW-0137">Centromere</keyword>
<comment type="similarity">
    <text evidence="3">Belongs to the SPC25 family.</text>
</comment>
<dbReference type="Pfam" id="PF10615">
    <property type="entry name" value="DUF2470"/>
    <property type="match status" value="1"/>
</dbReference>
<accession>A0ABX8I139</accession>
<keyword evidence="11" id="KW-0131">Cell cycle</keyword>
<evidence type="ECO:0000256" key="9">
    <source>
        <dbReference type="ARBA" id="ARBA00022838"/>
    </source>
</evidence>
<comment type="function">
    <text evidence="1">Acts as a component of the essential kinetochore-associated NDC80 complex, which is required for chromosome segregation and spindle checkpoint activity.</text>
</comment>
<dbReference type="InterPro" id="IPR019595">
    <property type="entry name" value="DUF2470"/>
</dbReference>
<dbReference type="Pfam" id="PF08234">
    <property type="entry name" value="Spindle_Spc25"/>
    <property type="match status" value="1"/>
</dbReference>
<dbReference type="EMBL" id="CP076661">
    <property type="protein sequence ID" value="QWU86911.1"/>
    <property type="molecule type" value="Genomic_DNA"/>
</dbReference>
<dbReference type="Gene3D" id="3.20.180.10">
    <property type="entry name" value="PNP-oxidase-like"/>
    <property type="match status" value="1"/>
</dbReference>
<dbReference type="InterPro" id="IPR013255">
    <property type="entry name" value="Spc25_C"/>
</dbReference>
<keyword evidence="8" id="KW-0498">Mitosis</keyword>
<evidence type="ECO:0000256" key="7">
    <source>
        <dbReference type="ARBA" id="ARBA00022618"/>
    </source>
</evidence>
<evidence type="ECO:0000313" key="17">
    <source>
        <dbReference type="Proteomes" id="UP000825434"/>
    </source>
</evidence>
<evidence type="ECO:0000259" key="14">
    <source>
        <dbReference type="Pfam" id="PF08234"/>
    </source>
</evidence>
<dbReference type="PANTHER" id="PTHR37783">
    <property type="entry name" value="MEMBRANE PROTEIN, PUTATIVE (AFU_ORTHOLOGUE AFUA_1G04315)-RELATED"/>
    <property type="match status" value="1"/>
</dbReference>
<keyword evidence="10 13" id="KW-0175">Coiled coil</keyword>
<dbReference type="InterPro" id="IPR037119">
    <property type="entry name" value="Haem_oxidase_HugZ-like_sf"/>
</dbReference>
<gene>
    <name evidence="16" type="ORF">CA3LBN_001129</name>
</gene>
<dbReference type="PANTHER" id="PTHR37783:SF1">
    <property type="entry name" value="MEMBRANE PROTEIN, PUTATIVE (AFU_ORTHOLOGUE AFUA_1G04315)-RELATED"/>
    <property type="match status" value="1"/>
</dbReference>
<proteinExistence type="inferred from homology"/>
<evidence type="ECO:0000256" key="12">
    <source>
        <dbReference type="ARBA" id="ARBA00023328"/>
    </source>
</evidence>